<dbReference type="Proteomes" id="UP000193380">
    <property type="component" value="Unassembled WGS sequence"/>
</dbReference>
<comment type="similarity">
    <text evidence="6">Belongs to the ATP:guanido phosphotransferase family.</text>
</comment>
<dbReference type="GO" id="GO:0004111">
    <property type="term" value="F:creatine kinase activity"/>
    <property type="evidence" value="ECO:0007669"/>
    <property type="project" value="UniProtKB-EC"/>
</dbReference>
<dbReference type="PaxDb" id="8022-A0A060VZF1"/>
<dbReference type="PROSITE" id="PS51510">
    <property type="entry name" value="PHOSPHAGEN_KINASE_C"/>
    <property type="match status" value="1"/>
</dbReference>
<keyword evidence="3 6" id="KW-0547">Nucleotide-binding</keyword>
<keyword evidence="5 6" id="KW-0067">ATP-binding</keyword>
<evidence type="ECO:0000256" key="4">
    <source>
        <dbReference type="ARBA" id="ARBA00022777"/>
    </source>
</evidence>
<keyword evidence="2 6" id="KW-0808">Transferase</keyword>
<dbReference type="EMBL" id="FR904302">
    <property type="protein sequence ID" value="CDQ58364.1"/>
    <property type="molecule type" value="Genomic_DNA"/>
</dbReference>
<evidence type="ECO:0000313" key="8">
    <source>
        <dbReference type="EMBL" id="CDQ58364.1"/>
    </source>
</evidence>
<gene>
    <name evidence="8" type="ORF">GSONMT00077590001</name>
</gene>
<reference evidence="8" key="1">
    <citation type="journal article" date="2014" name="Nat. Commun.">
        <title>The rainbow trout genome provides novel insights into evolution after whole-genome duplication in vertebrates.</title>
        <authorList>
            <person name="Berthelot C."/>
            <person name="Brunet F."/>
            <person name="Chalopin D."/>
            <person name="Juanchich A."/>
            <person name="Bernard M."/>
            <person name="Noel B."/>
            <person name="Bento P."/>
            <person name="Da Silva C."/>
            <person name="Labadie K."/>
            <person name="Alberti A."/>
            <person name="Aury J.M."/>
            <person name="Louis A."/>
            <person name="Dehais P."/>
            <person name="Bardou P."/>
            <person name="Montfort J."/>
            <person name="Klopp C."/>
            <person name="Cabau C."/>
            <person name="Gaspin C."/>
            <person name="Thorgaard G.H."/>
            <person name="Boussaha M."/>
            <person name="Quillet E."/>
            <person name="Guyomard R."/>
            <person name="Galiana D."/>
            <person name="Bobe J."/>
            <person name="Volff J.N."/>
            <person name="Genet C."/>
            <person name="Wincker P."/>
            <person name="Jaillon O."/>
            <person name="Roest Crollius H."/>
            <person name="Guiguen Y."/>
        </authorList>
    </citation>
    <scope>NUCLEOTIDE SEQUENCE [LARGE SCALE GENOMIC DNA]</scope>
</reference>
<keyword evidence="4 6" id="KW-0418">Kinase</keyword>
<dbReference type="GO" id="GO:0005524">
    <property type="term" value="F:ATP binding"/>
    <property type="evidence" value="ECO:0007669"/>
    <property type="project" value="UniProtKB-UniRule"/>
</dbReference>
<dbReference type="InterPro" id="IPR000749">
    <property type="entry name" value="ATP-guanido_PTrfase"/>
</dbReference>
<dbReference type="AlphaFoldDB" id="A0A060VZF1"/>
<evidence type="ECO:0000256" key="5">
    <source>
        <dbReference type="ARBA" id="ARBA00022840"/>
    </source>
</evidence>
<dbReference type="SUPFAM" id="SSF55931">
    <property type="entry name" value="Glutamine synthetase/guanido kinase"/>
    <property type="match status" value="1"/>
</dbReference>
<feature type="binding site" evidence="6">
    <location>
        <position position="57"/>
    </location>
    <ligand>
        <name>ATP</name>
        <dbReference type="ChEBI" id="CHEBI:30616"/>
    </ligand>
</feature>
<dbReference type="Pfam" id="PF00217">
    <property type="entry name" value="ATP-gua_Ptrans"/>
    <property type="match status" value="1"/>
</dbReference>
<name>A0A060VZF1_ONCMY</name>
<reference evidence="8" key="2">
    <citation type="submission" date="2014-03" db="EMBL/GenBank/DDBJ databases">
        <authorList>
            <person name="Genoscope - CEA"/>
        </authorList>
    </citation>
    <scope>NUCLEOTIDE SEQUENCE</scope>
</reference>
<dbReference type="PANTHER" id="PTHR11547">
    <property type="entry name" value="ARGININE OR CREATINE KINASE"/>
    <property type="match status" value="1"/>
</dbReference>
<dbReference type="InterPro" id="IPR022414">
    <property type="entry name" value="ATP-guanido_PTrfase_cat"/>
</dbReference>
<dbReference type="InterPro" id="IPR014746">
    <property type="entry name" value="Gln_synth/guanido_kin_cat_dom"/>
</dbReference>
<evidence type="ECO:0000259" key="7">
    <source>
        <dbReference type="PROSITE" id="PS51510"/>
    </source>
</evidence>
<evidence type="ECO:0000256" key="6">
    <source>
        <dbReference type="PROSITE-ProRule" id="PRU00843"/>
    </source>
</evidence>
<dbReference type="GO" id="GO:0046314">
    <property type="term" value="P:phosphocreatine biosynthetic process"/>
    <property type="evidence" value="ECO:0007669"/>
    <property type="project" value="InterPro"/>
</dbReference>
<comment type="caution">
    <text evidence="6">Lacks conserved residue(s) required for the propagation of feature annotation.</text>
</comment>
<organism evidence="8 9">
    <name type="scientific">Oncorhynchus mykiss</name>
    <name type="common">Rainbow trout</name>
    <name type="synonym">Salmo gairdneri</name>
    <dbReference type="NCBI Taxonomy" id="8022"/>
    <lineage>
        <taxon>Eukaryota</taxon>
        <taxon>Metazoa</taxon>
        <taxon>Chordata</taxon>
        <taxon>Craniata</taxon>
        <taxon>Vertebrata</taxon>
        <taxon>Euteleostomi</taxon>
        <taxon>Actinopterygii</taxon>
        <taxon>Neopterygii</taxon>
        <taxon>Teleostei</taxon>
        <taxon>Protacanthopterygii</taxon>
        <taxon>Salmoniformes</taxon>
        <taxon>Salmonidae</taxon>
        <taxon>Salmoninae</taxon>
        <taxon>Oncorhynchus</taxon>
    </lineage>
</organism>
<evidence type="ECO:0000256" key="3">
    <source>
        <dbReference type="ARBA" id="ARBA00022741"/>
    </source>
</evidence>
<dbReference type="STRING" id="8022.A0A060VZF1"/>
<dbReference type="GO" id="GO:0005615">
    <property type="term" value="C:extracellular space"/>
    <property type="evidence" value="ECO:0007669"/>
    <property type="project" value="TreeGrafter"/>
</dbReference>
<dbReference type="Gene3D" id="3.30.590.10">
    <property type="entry name" value="Glutamine synthetase/guanido kinase, catalytic domain"/>
    <property type="match status" value="1"/>
</dbReference>
<evidence type="ECO:0000256" key="2">
    <source>
        <dbReference type="ARBA" id="ARBA00022679"/>
    </source>
</evidence>
<evidence type="ECO:0000256" key="1">
    <source>
        <dbReference type="ARBA" id="ARBA00012231"/>
    </source>
</evidence>
<protein>
    <recommendedName>
        <fullName evidence="1">creatine kinase</fullName>
        <ecNumber evidence="1">2.7.3.2</ecNumber>
    </recommendedName>
</protein>
<proteinExistence type="inferred from homology"/>
<dbReference type="PANTHER" id="PTHR11547:SF62">
    <property type="entry name" value="CREATINE KINASE"/>
    <property type="match status" value="1"/>
</dbReference>
<evidence type="ECO:0000313" key="9">
    <source>
        <dbReference type="Proteomes" id="UP000193380"/>
    </source>
</evidence>
<sequence length="112" mass="12863">MTDAEQEQLIADQFLFDKPVSPLLLGAGMARDWPDARGIWHNDAKSFFVWMNEDHLRVISVEKGGNMKEVFRRFCVGLRRVCTGTQTILTWHKNTPNTMEAQGHNYKNINLG</sequence>
<feature type="domain" description="Phosphagen kinase C-terminal" evidence="7">
    <location>
        <begin position="1"/>
        <end position="112"/>
    </location>
</feature>
<dbReference type="EC" id="2.7.3.2" evidence="1"/>
<accession>A0A060VZF1</accession>